<accession>V4MDA8</accession>
<evidence type="ECO:0000313" key="3">
    <source>
        <dbReference type="Proteomes" id="UP000030689"/>
    </source>
</evidence>
<keyword evidence="3" id="KW-1185">Reference proteome</keyword>
<dbReference type="AlphaFoldDB" id="V4MDA8"/>
<organism evidence="2 3">
    <name type="scientific">Eutrema salsugineum</name>
    <name type="common">Saltwater cress</name>
    <name type="synonym">Sisymbrium salsugineum</name>
    <dbReference type="NCBI Taxonomy" id="72664"/>
    <lineage>
        <taxon>Eukaryota</taxon>
        <taxon>Viridiplantae</taxon>
        <taxon>Streptophyta</taxon>
        <taxon>Embryophyta</taxon>
        <taxon>Tracheophyta</taxon>
        <taxon>Spermatophyta</taxon>
        <taxon>Magnoliopsida</taxon>
        <taxon>eudicotyledons</taxon>
        <taxon>Gunneridae</taxon>
        <taxon>Pentapetalae</taxon>
        <taxon>rosids</taxon>
        <taxon>malvids</taxon>
        <taxon>Brassicales</taxon>
        <taxon>Brassicaceae</taxon>
        <taxon>Eutremeae</taxon>
        <taxon>Eutrema</taxon>
    </lineage>
</organism>
<dbReference type="KEGG" id="eus:EUTSA_v10023791mg"/>
<name>V4MDA8_EUTSA</name>
<evidence type="ECO:0000313" key="2">
    <source>
        <dbReference type="EMBL" id="ESQ29206.1"/>
    </source>
</evidence>
<reference evidence="2 3" key="1">
    <citation type="journal article" date="2013" name="Front. Plant Sci.">
        <title>The Reference Genome of the Halophytic Plant Eutrema salsugineum.</title>
        <authorList>
            <person name="Yang R."/>
            <person name="Jarvis D.E."/>
            <person name="Chen H."/>
            <person name="Beilstein M.A."/>
            <person name="Grimwood J."/>
            <person name="Jenkins J."/>
            <person name="Shu S."/>
            <person name="Prochnik S."/>
            <person name="Xin M."/>
            <person name="Ma C."/>
            <person name="Schmutz J."/>
            <person name="Wing R.A."/>
            <person name="Mitchell-Olds T."/>
            <person name="Schumaker K.S."/>
            <person name="Wang X."/>
        </authorList>
    </citation>
    <scope>NUCLEOTIDE SEQUENCE [LARGE SCALE GENOMIC DNA]</scope>
</reference>
<dbReference type="EMBL" id="KI517881">
    <property type="protein sequence ID" value="ESQ29206.1"/>
    <property type="molecule type" value="Genomic_DNA"/>
</dbReference>
<dbReference type="Proteomes" id="UP000030689">
    <property type="component" value="Unassembled WGS sequence"/>
</dbReference>
<dbReference type="Gramene" id="ESQ29206">
    <property type="protein sequence ID" value="ESQ29206"/>
    <property type="gene ID" value="EUTSA_v10023791mg"/>
</dbReference>
<evidence type="ECO:0000256" key="1">
    <source>
        <dbReference type="SAM" id="MobiDB-lite"/>
    </source>
</evidence>
<gene>
    <name evidence="2" type="ORF">EUTSA_v10023791mg</name>
</gene>
<protein>
    <submittedName>
        <fullName evidence="2">Uncharacterized protein</fullName>
    </submittedName>
</protein>
<feature type="region of interest" description="Disordered" evidence="1">
    <location>
        <begin position="1"/>
        <end position="20"/>
    </location>
</feature>
<proteinExistence type="predicted"/>
<sequence length="72" mass="8443">MFLPHAPAFMPSSSHVPKTCRSEDRDRIDWSMFEDPTAIRNALNYSILWVEYVLENLQVTPKTHVFAMYNLI</sequence>